<evidence type="ECO:0000256" key="2">
    <source>
        <dbReference type="ARBA" id="ARBA00023315"/>
    </source>
</evidence>
<proteinExistence type="predicted"/>
<keyword evidence="5" id="KW-1185">Reference proteome</keyword>
<dbReference type="EMBL" id="JAJEPW010000083">
    <property type="protein sequence ID" value="MCC2130926.1"/>
    <property type="molecule type" value="Genomic_DNA"/>
</dbReference>
<dbReference type="Proteomes" id="UP001199319">
    <property type="component" value="Unassembled WGS sequence"/>
</dbReference>
<evidence type="ECO:0000313" key="4">
    <source>
        <dbReference type="EMBL" id="MCC2130926.1"/>
    </source>
</evidence>
<protein>
    <recommendedName>
        <fullName evidence="3">Phosphate acetyl/butaryl transferase domain-containing protein</fullName>
    </recommendedName>
</protein>
<organism evidence="4 5">
    <name type="scientific">Brotocaccenecus cirricatena</name>
    <dbReference type="NCBI Taxonomy" id="3064195"/>
    <lineage>
        <taxon>Bacteria</taxon>
        <taxon>Bacillati</taxon>
        <taxon>Bacillota</taxon>
        <taxon>Clostridia</taxon>
        <taxon>Eubacteriales</taxon>
        <taxon>Oscillospiraceae</taxon>
        <taxon>Brotocaccenecus</taxon>
    </lineage>
</organism>
<name>A0AAE3DGV7_9FIRM</name>
<comment type="caution">
    <text evidence="4">The sequence shown here is derived from an EMBL/GenBank/DDBJ whole genome shotgun (WGS) entry which is preliminary data.</text>
</comment>
<sequence length="84" mass="8633">MDNILSAEAARKKGIDSPVPGHADIILAPSIEVANTFSKTLNYLMHSSNAGIVMGAAAPIILPSRASDPASKYASLAMGVLLAK</sequence>
<reference evidence="4" key="1">
    <citation type="submission" date="2021-10" db="EMBL/GenBank/DDBJ databases">
        <title>Anaerobic single-cell dispensing facilitates the cultivation of human gut bacteria.</title>
        <authorList>
            <person name="Afrizal A."/>
        </authorList>
    </citation>
    <scope>NUCLEOTIDE SEQUENCE</scope>
    <source>
        <strain evidence="4">CLA-AA-H272</strain>
    </source>
</reference>
<dbReference type="PANTHER" id="PTHR43356">
    <property type="entry name" value="PHOSPHATE ACETYLTRANSFERASE"/>
    <property type="match status" value="1"/>
</dbReference>
<dbReference type="InterPro" id="IPR050500">
    <property type="entry name" value="Phos_Acetyltrans/Butyryltrans"/>
</dbReference>
<evidence type="ECO:0000259" key="3">
    <source>
        <dbReference type="Pfam" id="PF01515"/>
    </source>
</evidence>
<accession>A0AAE3DGV7</accession>
<dbReference type="InterPro" id="IPR002505">
    <property type="entry name" value="PTA_PTB"/>
</dbReference>
<evidence type="ECO:0000313" key="5">
    <source>
        <dbReference type="Proteomes" id="UP001199319"/>
    </source>
</evidence>
<dbReference type="AlphaFoldDB" id="A0AAE3DGV7"/>
<dbReference type="Pfam" id="PF01515">
    <property type="entry name" value="PTA_PTB"/>
    <property type="match status" value="1"/>
</dbReference>
<evidence type="ECO:0000256" key="1">
    <source>
        <dbReference type="ARBA" id="ARBA00022679"/>
    </source>
</evidence>
<dbReference type="Gene3D" id="3.40.718.10">
    <property type="entry name" value="Isopropylmalate Dehydrogenase"/>
    <property type="match status" value="1"/>
</dbReference>
<dbReference type="GO" id="GO:0016746">
    <property type="term" value="F:acyltransferase activity"/>
    <property type="evidence" value="ECO:0007669"/>
    <property type="project" value="UniProtKB-KW"/>
</dbReference>
<feature type="domain" description="Phosphate acetyl/butaryl transferase" evidence="3">
    <location>
        <begin position="2"/>
        <end position="73"/>
    </location>
</feature>
<dbReference type="PANTHER" id="PTHR43356:SF2">
    <property type="entry name" value="PHOSPHATE ACETYLTRANSFERASE"/>
    <property type="match status" value="1"/>
</dbReference>
<dbReference type="SUPFAM" id="SSF53659">
    <property type="entry name" value="Isocitrate/Isopropylmalate dehydrogenase-like"/>
    <property type="match status" value="1"/>
</dbReference>
<gene>
    <name evidence="4" type="ORF">LKD37_15700</name>
</gene>
<keyword evidence="1" id="KW-0808">Transferase</keyword>
<keyword evidence="2" id="KW-0012">Acyltransferase</keyword>